<dbReference type="PANTHER" id="PTHR46229:SF2">
    <property type="entry name" value="BOLA-LIKE PROTEIN 1"/>
    <property type="match status" value="1"/>
</dbReference>
<dbReference type="EMBL" id="PDTV01000004">
    <property type="protein sequence ID" value="PIE83520.1"/>
    <property type="molecule type" value="Genomic_DNA"/>
</dbReference>
<gene>
    <name evidence="3" type="ORF">CSA09_01315</name>
</gene>
<dbReference type="PIRSF" id="PIRSF003113">
    <property type="entry name" value="BolA"/>
    <property type="match status" value="1"/>
</dbReference>
<dbReference type="InterPro" id="IPR002634">
    <property type="entry name" value="BolA"/>
</dbReference>
<dbReference type="InterPro" id="IPR036065">
    <property type="entry name" value="BolA-like_sf"/>
</dbReference>
<evidence type="ECO:0000313" key="4">
    <source>
        <dbReference type="Proteomes" id="UP000229278"/>
    </source>
</evidence>
<comment type="caution">
    <text evidence="3">The sequence shown here is derived from an EMBL/GenBank/DDBJ whole genome shotgun (WGS) entry which is preliminary data.</text>
</comment>
<dbReference type="Pfam" id="PF01722">
    <property type="entry name" value="BolA"/>
    <property type="match status" value="1"/>
</dbReference>
<dbReference type="AlphaFoldDB" id="A0A2G6PGZ2"/>
<proteinExistence type="inferred from homology"/>
<protein>
    <submittedName>
        <fullName evidence="3">BolA family transcriptional regulator</fullName>
    </submittedName>
</protein>
<dbReference type="PANTHER" id="PTHR46229">
    <property type="entry name" value="BOLA TRANSCRIPTION REGULATOR"/>
    <property type="match status" value="1"/>
</dbReference>
<accession>A0A2G6PGZ2</accession>
<name>A0A2G6PGZ2_9GAMM</name>
<comment type="similarity">
    <text evidence="1 2">Belongs to the BolA/IbaG family.</text>
</comment>
<organism evidence="3 4">
    <name type="scientific">Candidatus Contendibacter odensensis</name>
    <dbReference type="NCBI Taxonomy" id="1400860"/>
    <lineage>
        <taxon>Bacteria</taxon>
        <taxon>Pseudomonadati</taxon>
        <taxon>Pseudomonadota</taxon>
        <taxon>Gammaproteobacteria</taxon>
        <taxon>Candidatus Competibacteraceae</taxon>
        <taxon>Candidatus Contendibacter</taxon>
    </lineage>
</organism>
<evidence type="ECO:0000256" key="1">
    <source>
        <dbReference type="ARBA" id="ARBA00005578"/>
    </source>
</evidence>
<dbReference type="Gene3D" id="3.30.300.90">
    <property type="entry name" value="BolA-like"/>
    <property type="match status" value="1"/>
</dbReference>
<evidence type="ECO:0000256" key="2">
    <source>
        <dbReference type="RuleBase" id="RU003860"/>
    </source>
</evidence>
<reference evidence="3 4" key="1">
    <citation type="submission" date="2017-10" db="EMBL/GenBank/DDBJ databases">
        <title>Novel microbial diversity and functional potential in the marine mammal oral microbiome.</title>
        <authorList>
            <person name="Dudek N.K."/>
            <person name="Sun C.L."/>
            <person name="Burstein D."/>
            <person name="Kantor R.S."/>
            <person name="Aliaga Goltsman D.S."/>
            <person name="Bik E.M."/>
            <person name="Thomas B.C."/>
            <person name="Banfield J.F."/>
            <person name="Relman D.A."/>
        </authorList>
    </citation>
    <scope>NUCLEOTIDE SEQUENCE [LARGE SCALE GENOMIC DNA]</scope>
    <source>
        <strain evidence="3">DOLJORAL78_50_517</strain>
    </source>
</reference>
<evidence type="ECO:0000313" key="3">
    <source>
        <dbReference type="EMBL" id="PIE83520.1"/>
    </source>
</evidence>
<dbReference type="Proteomes" id="UP000229278">
    <property type="component" value="Unassembled WGS sequence"/>
</dbReference>
<dbReference type="SUPFAM" id="SSF82657">
    <property type="entry name" value="BolA-like"/>
    <property type="match status" value="1"/>
</dbReference>
<dbReference type="InterPro" id="IPR050961">
    <property type="entry name" value="BolA/IbaG_stress_morph_reg"/>
</dbReference>
<sequence>MQAQEIKRLIEEQLPGAKAMVHGDDGVHFEAIVISEDFAGQTLLQQHRRVYAALGGRMESEDIHALSLKTCTPDAWQKLQS</sequence>